<keyword evidence="2" id="KW-1185">Reference proteome</keyword>
<organism evidence="1 2">
    <name type="scientific">Cannabis sativa</name>
    <name type="common">Hemp</name>
    <name type="synonym">Marijuana</name>
    <dbReference type="NCBI Taxonomy" id="3483"/>
    <lineage>
        <taxon>Eukaryota</taxon>
        <taxon>Viridiplantae</taxon>
        <taxon>Streptophyta</taxon>
        <taxon>Embryophyta</taxon>
        <taxon>Tracheophyta</taxon>
        <taxon>Spermatophyta</taxon>
        <taxon>Magnoliopsida</taxon>
        <taxon>eudicotyledons</taxon>
        <taxon>Gunneridae</taxon>
        <taxon>Pentapetalae</taxon>
        <taxon>rosids</taxon>
        <taxon>fabids</taxon>
        <taxon>Rosales</taxon>
        <taxon>Cannabaceae</taxon>
        <taxon>Cannabis</taxon>
    </lineage>
</organism>
<dbReference type="AlphaFoldDB" id="A0A803NWX0"/>
<accession>A0A803NWX0</accession>
<reference evidence="1" key="1">
    <citation type="submission" date="2018-11" db="EMBL/GenBank/DDBJ databases">
        <authorList>
            <person name="Grassa J C."/>
        </authorList>
    </citation>
    <scope>NUCLEOTIDE SEQUENCE [LARGE SCALE GENOMIC DNA]</scope>
</reference>
<dbReference type="Proteomes" id="UP000596661">
    <property type="component" value="Chromosome 2"/>
</dbReference>
<dbReference type="Gramene" id="evm.model.02.2220">
    <property type="protein sequence ID" value="cds.evm.model.02.2220"/>
    <property type="gene ID" value="evm.TU.02.2220"/>
</dbReference>
<sequence length="406" mass="46316">MNEDDHQDKAVEDHAGEKYKLDKSDPVVLMARQFQLTEKRLSRQDQFNETLLAKMTRMEAVMTALTRTVPDIQAPPVTEAPEHTTEECRQLKDEIENLISRGYLRQYVRIEGNEHNLPNNQKNQGLQPPLDEGEDNLVIFGGPHVTRSNNNAKERYINEVKNEKSAFTPKPLKRAKPEELPIIFIGEDASHVQFPHMDPLVIQVQLANKRIKRVLIDNGIFVNIPYKEQLKKMGLGEARLKLCMVNLCGFTGDSVASLGTIELQLTMGEPQLSKTLMQEFLVIDIPSVYNILLGCPTLIAMGAISSIKYLSLKFPTHSRVATMKGDQLLARQCYSVEWKNKRETHQLMVMLTEENKEDIEDVDARIHDEYNQLKPIEELEEFNLYPNNPTKFINIGKGLGKNLNNN</sequence>
<reference evidence="1" key="2">
    <citation type="submission" date="2021-03" db="UniProtKB">
        <authorList>
            <consortium name="EnsemblPlants"/>
        </authorList>
    </citation>
    <scope>IDENTIFICATION</scope>
</reference>
<name>A0A803NWX0_CANSA</name>
<protein>
    <submittedName>
        <fullName evidence="1">Uncharacterized protein</fullName>
    </submittedName>
</protein>
<dbReference type="CDD" id="cd00303">
    <property type="entry name" value="retropepsin_like"/>
    <property type="match status" value="1"/>
</dbReference>
<evidence type="ECO:0000313" key="1">
    <source>
        <dbReference type="EnsemblPlants" id="cds.evm.model.02.2220"/>
    </source>
</evidence>
<proteinExistence type="predicted"/>
<dbReference type="EnsemblPlants" id="evm.model.02.2220">
    <property type="protein sequence ID" value="cds.evm.model.02.2220"/>
    <property type="gene ID" value="evm.TU.02.2220"/>
</dbReference>
<dbReference type="OMA" id="RIHDEYN"/>
<evidence type="ECO:0000313" key="2">
    <source>
        <dbReference type="Proteomes" id="UP000596661"/>
    </source>
</evidence>
<dbReference type="PANTHER" id="PTHR33240">
    <property type="entry name" value="OS08G0508500 PROTEIN"/>
    <property type="match status" value="1"/>
</dbReference>
<dbReference type="EMBL" id="UZAU01000235">
    <property type="status" value="NOT_ANNOTATED_CDS"/>
    <property type="molecule type" value="Genomic_DNA"/>
</dbReference>
<dbReference type="PANTHER" id="PTHR33240:SF15">
    <property type="entry name" value="GAG-PRO-LIKE PROTEIN"/>
    <property type="match status" value="1"/>
</dbReference>